<dbReference type="EMBL" id="JPRM01000015">
    <property type="protein sequence ID" value="KFF16388.1"/>
    <property type="molecule type" value="Genomic_DNA"/>
</dbReference>
<dbReference type="EMBL" id="MUGY01000004">
    <property type="protein sequence ID" value="OXA96595.1"/>
    <property type="molecule type" value="Genomic_DNA"/>
</dbReference>
<reference evidence="1 3" key="1">
    <citation type="submission" date="2014-07" db="EMBL/GenBank/DDBJ databases">
        <title>Genome of Flavobacterium hydatis DSM 2063.</title>
        <authorList>
            <person name="Pipes S.E."/>
            <person name="Stropko S.J."/>
            <person name="Newman J.D."/>
        </authorList>
    </citation>
    <scope>NUCLEOTIDE SEQUENCE [LARGE SCALE GENOMIC DNA]</scope>
    <source>
        <strain evidence="1 3">DSM 2063</strain>
    </source>
</reference>
<proteinExistence type="predicted"/>
<dbReference type="OrthoDB" id="1256037at2"/>
<dbReference type="Proteomes" id="UP000028712">
    <property type="component" value="Unassembled WGS sequence"/>
</dbReference>
<evidence type="ECO:0000313" key="3">
    <source>
        <dbReference type="Proteomes" id="UP000028712"/>
    </source>
</evidence>
<accession>A0A086AI74</accession>
<evidence type="ECO:0000313" key="4">
    <source>
        <dbReference type="Proteomes" id="UP000198424"/>
    </source>
</evidence>
<reference evidence="2 4" key="2">
    <citation type="submission" date="2016-11" db="EMBL/GenBank/DDBJ databases">
        <title>Whole genomes of Flavobacteriaceae.</title>
        <authorList>
            <person name="Stine C."/>
            <person name="Li C."/>
            <person name="Tadesse D."/>
        </authorList>
    </citation>
    <scope>NUCLEOTIDE SEQUENCE [LARGE SCALE GENOMIC DNA]</scope>
    <source>
        <strain evidence="2 4">ATCC 29551</strain>
    </source>
</reference>
<comment type="caution">
    <text evidence="1">The sequence shown here is derived from an EMBL/GenBank/DDBJ whole genome shotgun (WGS) entry which is preliminary data.</text>
</comment>
<dbReference type="RefSeq" id="WP_035622078.1">
    <property type="nucleotide sequence ID" value="NZ_JBEWQG010000001.1"/>
</dbReference>
<evidence type="ECO:0000313" key="2">
    <source>
        <dbReference type="EMBL" id="OXA96595.1"/>
    </source>
</evidence>
<organism evidence="1 3">
    <name type="scientific">Flavobacterium hydatis</name>
    <name type="common">Cytophaga aquatilis</name>
    <dbReference type="NCBI Taxonomy" id="991"/>
    <lineage>
        <taxon>Bacteria</taxon>
        <taxon>Pseudomonadati</taxon>
        <taxon>Bacteroidota</taxon>
        <taxon>Flavobacteriia</taxon>
        <taxon>Flavobacteriales</taxon>
        <taxon>Flavobacteriaceae</taxon>
        <taxon>Flavobacterium</taxon>
    </lineage>
</organism>
<name>A0A086AI74_FLAHY</name>
<sequence>MRETFTFFAFLLFFVCNSQNTKTNRDTFKLELIVDAENNYSMQVPNSPYFVKEKILQIYPSEKLYIETVIKNDSIYSMEVVDKNVNPKRTIEIEFLQNVTDRTDKQMLLKVTNPFDKKLNYDAAMFIVGHDKWVSTSIIPILPNLVNYETWQDVIITLVLENWRFE</sequence>
<evidence type="ECO:0000313" key="1">
    <source>
        <dbReference type="EMBL" id="KFF16388.1"/>
    </source>
</evidence>
<protein>
    <submittedName>
        <fullName evidence="1">Uncharacterized protein</fullName>
    </submittedName>
</protein>
<dbReference type="eggNOG" id="ENOG5032WKP">
    <property type="taxonomic scope" value="Bacteria"/>
</dbReference>
<keyword evidence="4" id="KW-1185">Reference proteome</keyword>
<dbReference type="STRING" id="991.IW20_11610"/>
<dbReference type="Proteomes" id="UP000198424">
    <property type="component" value="Unassembled WGS sequence"/>
</dbReference>
<dbReference type="AlphaFoldDB" id="A0A086AI74"/>
<gene>
    <name evidence="2" type="ORF">B0A62_04865</name>
    <name evidence="1" type="ORF">IW20_11610</name>
</gene>